<dbReference type="Pfam" id="PF00612">
    <property type="entry name" value="IQ"/>
    <property type="match status" value="2"/>
</dbReference>
<gene>
    <name evidence="2" type="primary">SPATA17</name>
</gene>
<dbReference type="InterPro" id="IPR000048">
    <property type="entry name" value="IQ_motif_EF-hand-BS"/>
</dbReference>
<proteinExistence type="predicted"/>
<dbReference type="AlphaFoldDB" id="A0A8C0UZZ4"/>
<accession>A0A8C0UZZ4</accession>
<dbReference type="Proteomes" id="UP000694410">
    <property type="component" value="Unplaced"/>
</dbReference>
<dbReference type="InterPro" id="IPR027417">
    <property type="entry name" value="P-loop_NTPase"/>
</dbReference>
<dbReference type="PROSITE" id="PS50096">
    <property type="entry name" value="IQ"/>
    <property type="match status" value="3"/>
</dbReference>
<organism evidence="2 3">
    <name type="scientific">Cyanistes caeruleus</name>
    <name type="common">Eurasian blue tit</name>
    <name type="synonym">Parus caeruleus</name>
    <dbReference type="NCBI Taxonomy" id="156563"/>
    <lineage>
        <taxon>Eukaryota</taxon>
        <taxon>Metazoa</taxon>
        <taxon>Chordata</taxon>
        <taxon>Craniata</taxon>
        <taxon>Vertebrata</taxon>
        <taxon>Euteleostomi</taxon>
        <taxon>Archelosauria</taxon>
        <taxon>Archosauria</taxon>
        <taxon>Dinosauria</taxon>
        <taxon>Saurischia</taxon>
        <taxon>Theropoda</taxon>
        <taxon>Coelurosauria</taxon>
        <taxon>Aves</taxon>
        <taxon>Neognathae</taxon>
        <taxon>Neoaves</taxon>
        <taxon>Telluraves</taxon>
        <taxon>Australaves</taxon>
        <taxon>Passeriformes</taxon>
        <taxon>Paridae</taxon>
        <taxon>Cyanistes</taxon>
    </lineage>
</organism>
<sequence length="372" mass="44819">MAALARLQERLEGLREEYFLTNRAIDEDRKTKYKAAVKIQRWFRACRVRAYLRHLSRMVILIQKWWRGYLRRKNFREIVERAYFIKKLKFYNEMAVRKTSEDQISEIQKMWRGYYVRKYIHNFYVLKKYLKAVSVNNELVRSELQEYAEMKENEKKMKDLEKKEKEKKYQARKMHYLLSTEQIPGIYNSPFKKSPDPMELLLRKSKPLTHRKQQVKSPFAELYDWPTCKKPPAFVTALPLLPADRQKPQGPFRNPAEVLQQRYKPLEPTLRVRESMYSPQAKAKEATQREEWRNPLHDNEFLPFSSYHKNDEKYEPSLCKSGKYGQEAYGTKYFREVYPKKWIADKDFETLFSSIALFEKFGKTYSSTGQIV</sequence>
<dbReference type="Gene3D" id="1.20.5.190">
    <property type="match status" value="1"/>
</dbReference>
<reference evidence="2" key="1">
    <citation type="submission" date="2025-05" db="UniProtKB">
        <authorList>
            <consortium name="Ensembl"/>
        </authorList>
    </citation>
    <scope>IDENTIFICATION</scope>
</reference>
<evidence type="ECO:0000313" key="3">
    <source>
        <dbReference type="Proteomes" id="UP000694410"/>
    </source>
</evidence>
<name>A0A8C0UZZ4_CYACU</name>
<dbReference type="SMART" id="SM00015">
    <property type="entry name" value="IQ"/>
    <property type="match status" value="3"/>
</dbReference>
<keyword evidence="1" id="KW-0175">Coiled coil</keyword>
<feature type="coiled-coil region" evidence="1">
    <location>
        <begin position="143"/>
        <end position="170"/>
    </location>
</feature>
<dbReference type="SUPFAM" id="SSF52540">
    <property type="entry name" value="P-loop containing nucleoside triphosphate hydrolases"/>
    <property type="match status" value="1"/>
</dbReference>
<keyword evidence="3" id="KW-1185">Reference proteome</keyword>
<evidence type="ECO:0000256" key="1">
    <source>
        <dbReference type="SAM" id="Coils"/>
    </source>
</evidence>
<dbReference type="Ensembl" id="ENSCCET00000025555.1">
    <property type="protein sequence ID" value="ENSCCEP00000016527.1"/>
    <property type="gene ID" value="ENSCCEG00000015452.1"/>
</dbReference>
<dbReference type="Ensembl" id="ENSCCET00000025556.1">
    <property type="protein sequence ID" value="ENSCCEP00000016528.1"/>
    <property type="gene ID" value="ENSCCEG00000015452.1"/>
</dbReference>
<protein>
    <submittedName>
        <fullName evidence="2">Spermatosis associated 17</fullName>
    </submittedName>
</protein>
<evidence type="ECO:0000313" key="2">
    <source>
        <dbReference type="Ensembl" id="ENSCCEP00000016527.1"/>
    </source>
</evidence>